<dbReference type="EMBL" id="CP036348">
    <property type="protein sequence ID" value="QDV68845.1"/>
    <property type="molecule type" value="Genomic_DNA"/>
</dbReference>
<protein>
    <submittedName>
        <fullName evidence="1">Uncharacterized protein</fullName>
    </submittedName>
</protein>
<name>A0A518JTI3_9BACT</name>
<keyword evidence="2" id="KW-1185">Reference proteome</keyword>
<proteinExistence type="predicted"/>
<reference evidence="1 2" key="1">
    <citation type="submission" date="2019-02" db="EMBL/GenBank/DDBJ databases">
        <title>Deep-cultivation of Planctomycetes and their phenomic and genomic characterization uncovers novel biology.</title>
        <authorList>
            <person name="Wiegand S."/>
            <person name="Jogler M."/>
            <person name="Boedeker C."/>
            <person name="Pinto D."/>
            <person name="Vollmers J."/>
            <person name="Rivas-Marin E."/>
            <person name="Kohn T."/>
            <person name="Peeters S.H."/>
            <person name="Heuer A."/>
            <person name="Rast P."/>
            <person name="Oberbeckmann S."/>
            <person name="Bunk B."/>
            <person name="Jeske O."/>
            <person name="Meyerdierks A."/>
            <person name="Storesund J.E."/>
            <person name="Kallscheuer N."/>
            <person name="Luecker S."/>
            <person name="Lage O.M."/>
            <person name="Pohl T."/>
            <person name="Merkel B.J."/>
            <person name="Hornburger P."/>
            <person name="Mueller R.-W."/>
            <person name="Bruemmer F."/>
            <person name="Labrenz M."/>
            <person name="Spormann A.M."/>
            <person name="Op den Camp H."/>
            <person name="Overmann J."/>
            <person name="Amann R."/>
            <person name="Jetten M.S.M."/>
            <person name="Mascher T."/>
            <person name="Medema M.H."/>
            <person name="Devos D.P."/>
            <person name="Kaster A.-K."/>
            <person name="Ovreas L."/>
            <person name="Rohde M."/>
            <person name="Galperin M.Y."/>
            <person name="Jogler C."/>
        </authorList>
    </citation>
    <scope>NUCLEOTIDE SEQUENCE [LARGE SCALE GENOMIC DNA]</scope>
    <source>
        <strain evidence="1 2">Poly24</strain>
    </source>
</reference>
<accession>A0A518JTI3</accession>
<organism evidence="1 2">
    <name type="scientific">Rosistilla carotiformis</name>
    <dbReference type="NCBI Taxonomy" id="2528017"/>
    <lineage>
        <taxon>Bacteria</taxon>
        <taxon>Pseudomonadati</taxon>
        <taxon>Planctomycetota</taxon>
        <taxon>Planctomycetia</taxon>
        <taxon>Pirellulales</taxon>
        <taxon>Pirellulaceae</taxon>
        <taxon>Rosistilla</taxon>
    </lineage>
</organism>
<dbReference type="KEGG" id="rcf:Poly24_25580"/>
<gene>
    <name evidence="1" type="ORF">Poly24_25580</name>
</gene>
<sequence length="66" mass="7200">MPELVGLIQSERQHLESEDPALAYAREIGLARLAKSARERIDMAIEIASGTRSEIVVDPMGEPPGK</sequence>
<evidence type="ECO:0000313" key="1">
    <source>
        <dbReference type="EMBL" id="QDV68845.1"/>
    </source>
</evidence>
<dbReference type="Proteomes" id="UP000315082">
    <property type="component" value="Chromosome"/>
</dbReference>
<dbReference type="AlphaFoldDB" id="A0A518JTI3"/>
<evidence type="ECO:0000313" key="2">
    <source>
        <dbReference type="Proteomes" id="UP000315082"/>
    </source>
</evidence>